<keyword evidence="3" id="KW-1185">Reference proteome</keyword>
<sequence>MNFRVSSLLAVSLSLCGALFANAALADDWFKIADKVVDYKSETDEVTPKFDEKNVTHIRLVCTQGTVNLHKIVLHMSDGSDKEVDNLGVLTDGMSSRVISVPKGDAKLKKISLKYDSVGSKEMALLGLSKKAHVDVMGKDDDKDKSE</sequence>
<dbReference type="OrthoDB" id="6195808at2"/>
<dbReference type="EMBL" id="CP000507">
    <property type="protein sequence ID" value="ABL99602.1"/>
    <property type="molecule type" value="Genomic_DNA"/>
</dbReference>
<feature type="signal peptide" evidence="1">
    <location>
        <begin position="1"/>
        <end position="23"/>
    </location>
</feature>
<gene>
    <name evidence="2" type="ordered locus">Sama_1395</name>
</gene>
<feature type="chain" id="PRO_5002637182" evidence="1">
    <location>
        <begin position="24"/>
        <end position="147"/>
    </location>
</feature>
<accession>A1S5E6</accession>
<dbReference type="HOGENOM" id="CLU_135651_0_0_6"/>
<dbReference type="KEGG" id="saz:Sama_1395"/>
<reference evidence="2 3" key="1">
    <citation type="submission" date="2006-12" db="EMBL/GenBank/DDBJ databases">
        <title>Complete sequence of Shewanella amazonensis SB2B.</title>
        <authorList>
            <consortium name="US DOE Joint Genome Institute"/>
            <person name="Copeland A."/>
            <person name="Lucas S."/>
            <person name="Lapidus A."/>
            <person name="Barry K."/>
            <person name="Detter J.C."/>
            <person name="Glavina del Rio T."/>
            <person name="Hammon N."/>
            <person name="Israni S."/>
            <person name="Dalin E."/>
            <person name="Tice H."/>
            <person name="Pitluck S."/>
            <person name="Munk A.C."/>
            <person name="Brettin T."/>
            <person name="Bruce D."/>
            <person name="Han C."/>
            <person name="Tapia R."/>
            <person name="Gilna P."/>
            <person name="Schmutz J."/>
            <person name="Larimer F."/>
            <person name="Land M."/>
            <person name="Hauser L."/>
            <person name="Kyrpides N."/>
            <person name="Mikhailova N."/>
            <person name="Fredrickson J."/>
            <person name="Richardson P."/>
        </authorList>
    </citation>
    <scope>NUCLEOTIDE SEQUENCE [LARGE SCALE GENOMIC DNA]</scope>
    <source>
        <strain evidence="3">ATCC BAA-1098 / SB2B</strain>
    </source>
</reference>
<organism evidence="2 3">
    <name type="scientific">Shewanella amazonensis (strain ATCC BAA-1098 / SB2B)</name>
    <dbReference type="NCBI Taxonomy" id="326297"/>
    <lineage>
        <taxon>Bacteria</taxon>
        <taxon>Pseudomonadati</taxon>
        <taxon>Pseudomonadota</taxon>
        <taxon>Gammaproteobacteria</taxon>
        <taxon>Alteromonadales</taxon>
        <taxon>Shewanellaceae</taxon>
        <taxon>Shewanella</taxon>
    </lineage>
</organism>
<dbReference type="RefSeq" id="WP_011759510.1">
    <property type="nucleotide sequence ID" value="NC_008700.1"/>
</dbReference>
<protein>
    <submittedName>
        <fullName evidence="2">Uncharacterized protein</fullName>
    </submittedName>
</protein>
<evidence type="ECO:0000256" key="1">
    <source>
        <dbReference type="SAM" id="SignalP"/>
    </source>
</evidence>
<dbReference type="eggNOG" id="ENOG50333PG">
    <property type="taxonomic scope" value="Bacteria"/>
</dbReference>
<dbReference type="Proteomes" id="UP000009175">
    <property type="component" value="Chromosome"/>
</dbReference>
<keyword evidence="1" id="KW-0732">Signal</keyword>
<evidence type="ECO:0000313" key="3">
    <source>
        <dbReference type="Proteomes" id="UP000009175"/>
    </source>
</evidence>
<dbReference type="AlphaFoldDB" id="A1S5E6"/>
<proteinExistence type="predicted"/>
<evidence type="ECO:0000313" key="2">
    <source>
        <dbReference type="EMBL" id="ABL99602.1"/>
    </source>
</evidence>
<name>A1S5E6_SHEAM</name>